<dbReference type="GO" id="GO:0004044">
    <property type="term" value="F:amidophosphoribosyltransferase activity"/>
    <property type="evidence" value="ECO:0007669"/>
    <property type="project" value="UniProtKB-EC"/>
</dbReference>
<feature type="domain" description="Glutamine amidotransferase type-2" evidence="3">
    <location>
        <begin position="36"/>
        <end position="241"/>
    </location>
</feature>
<dbReference type="PANTHER" id="PTHR11907">
    <property type="entry name" value="AMIDOPHOSPHORIBOSYLTRANSFERASE"/>
    <property type="match status" value="1"/>
</dbReference>
<sequence>MKEPEIDFVAIKNIKTFIIRMIKDFWILMGGIIATCRLTNDTNNEKSVYRVYRGMQLLQHRGKAYWKISSGKFEISGYGSLPVFKTIHEKVLRHENDPMYAIVGHLSKKKPITRRLEKINFALDGFFVDLDKLLTHPLMKRRNYEPLSQIHYIFRELLIERKDPYKAAEFLDRHLRGNYVINIENEIHVFRNSTGFKPLFLGKDKDQNDFIITSENYIGSFFPLLDLKEINPGQLIRINSKYGMDILTQLDKNRILMDPFEFIRESHVSSVFNDKSIYSIRKNIGNVQAQFLSSKIADADVILAEPDYTRPMALGLNQGFKNNKKKIEMMEGIIKDRYDDSDPMIDYSEQVSKNKLLSNGKTLKFIIEPITNKKQILSVQGTIQTGGTIIETVFYLKRSNVSKIHVIVSYVPTVDGRQVGLYTQQKDLISRKYIGKISYIDDLNREIAYELGVDSVFFNSPEILSKGIGVRESQLWFPEWIRFLDYK</sequence>
<dbReference type="GeneID" id="39421193"/>
<dbReference type="Proteomes" id="UP000294299">
    <property type="component" value="Chromosome NFRAN"/>
</dbReference>
<dbReference type="SUPFAM" id="SSF53271">
    <property type="entry name" value="PRTase-like"/>
    <property type="match status" value="1"/>
</dbReference>
<dbReference type="SUPFAM" id="SSF56235">
    <property type="entry name" value="N-terminal nucleophile aminohydrolases (Ntn hydrolases)"/>
    <property type="match status" value="1"/>
</dbReference>
<evidence type="ECO:0000259" key="3">
    <source>
        <dbReference type="PROSITE" id="PS51278"/>
    </source>
</evidence>
<keyword evidence="1 4" id="KW-0808">Transferase</keyword>
<dbReference type="InterPro" id="IPR029055">
    <property type="entry name" value="Ntn_hydrolases_N"/>
</dbReference>
<name>A0A484I8X6_9ARCH</name>
<gene>
    <name evidence="4" type="primary">purF</name>
    <name evidence="4" type="ORF">NFRAN_1889</name>
</gene>
<keyword evidence="5" id="KW-1185">Reference proteome</keyword>
<evidence type="ECO:0000256" key="2">
    <source>
        <dbReference type="ARBA" id="ARBA00022962"/>
    </source>
</evidence>
<dbReference type="PROSITE" id="PS51278">
    <property type="entry name" value="GATASE_TYPE_2"/>
    <property type="match status" value="1"/>
</dbReference>
<dbReference type="OrthoDB" id="5976at2157"/>
<dbReference type="AlphaFoldDB" id="A0A484I8X6"/>
<dbReference type="EC" id="2.4.2.14" evidence="4"/>
<dbReference type="KEGG" id="nfn:NFRAN_1889"/>
<protein>
    <submittedName>
        <fullName evidence="4">Amidophosphoribosyltransferase</fullName>
        <ecNumber evidence="4">2.4.2.14</ecNumber>
    </submittedName>
</protein>
<evidence type="ECO:0000256" key="1">
    <source>
        <dbReference type="ARBA" id="ARBA00022679"/>
    </source>
</evidence>
<dbReference type="Gene3D" id="3.60.20.10">
    <property type="entry name" value="Glutamine Phosphoribosylpyrophosphate, subunit 1, domain 1"/>
    <property type="match status" value="1"/>
</dbReference>
<dbReference type="RefSeq" id="WP_134484463.1">
    <property type="nucleotide sequence ID" value="NZ_LR216287.1"/>
</dbReference>
<accession>A0A484I8X6</accession>
<keyword evidence="4" id="KW-0328">Glycosyltransferase</keyword>
<dbReference type="InterPro" id="IPR017932">
    <property type="entry name" value="GATase_2_dom"/>
</dbReference>
<reference evidence="4 5" key="1">
    <citation type="submission" date="2019-02" db="EMBL/GenBank/DDBJ databases">
        <authorList>
            <person name="Lehtovirta-Morley E L."/>
        </authorList>
    </citation>
    <scope>NUCLEOTIDE SEQUENCE [LARGE SCALE GENOMIC DNA]</scope>
    <source>
        <strain evidence="4">NFRAN1</strain>
    </source>
</reference>
<dbReference type="EMBL" id="LR216287">
    <property type="protein sequence ID" value="VFJ14211.1"/>
    <property type="molecule type" value="Genomic_DNA"/>
</dbReference>
<keyword evidence="2" id="KW-0315">Glutamine amidotransferase</keyword>
<evidence type="ECO:0000313" key="4">
    <source>
        <dbReference type="EMBL" id="VFJ14211.1"/>
    </source>
</evidence>
<organism evidence="4 5">
    <name type="scientific">Candidatus Nitrosocosmicus franklandianus</name>
    <dbReference type="NCBI Taxonomy" id="1798806"/>
    <lineage>
        <taxon>Archaea</taxon>
        <taxon>Nitrososphaerota</taxon>
        <taxon>Nitrososphaeria</taxon>
        <taxon>Nitrososphaerales</taxon>
        <taxon>Nitrososphaeraceae</taxon>
        <taxon>Candidatus Nitrosocosmicus</taxon>
    </lineage>
</organism>
<dbReference type="InterPro" id="IPR029057">
    <property type="entry name" value="PRTase-like"/>
</dbReference>
<evidence type="ECO:0000313" key="5">
    <source>
        <dbReference type="Proteomes" id="UP000294299"/>
    </source>
</evidence>
<proteinExistence type="predicted"/>
<dbReference type="Gene3D" id="3.40.50.2020">
    <property type="match status" value="1"/>
</dbReference>